<evidence type="ECO:0000313" key="3">
    <source>
        <dbReference type="Proteomes" id="UP001529510"/>
    </source>
</evidence>
<name>A0ABD0PBU6_CIRMR</name>
<dbReference type="AlphaFoldDB" id="A0ABD0PBU6"/>
<reference evidence="2 3" key="1">
    <citation type="submission" date="2024-05" db="EMBL/GenBank/DDBJ databases">
        <title>Genome sequencing and assembly of Indian major carp, Cirrhinus mrigala (Hamilton, 1822).</title>
        <authorList>
            <person name="Mohindra V."/>
            <person name="Chowdhury L.M."/>
            <person name="Lal K."/>
            <person name="Jena J.K."/>
        </authorList>
    </citation>
    <scope>NUCLEOTIDE SEQUENCE [LARGE SCALE GENOMIC DNA]</scope>
    <source>
        <strain evidence="2">CM1030</strain>
        <tissue evidence="2">Blood</tissue>
    </source>
</reference>
<dbReference type="EMBL" id="JAMKFB020000016">
    <property type="protein sequence ID" value="KAL0171554.1"/>
    <property type="molecule type" value="Genomic_DNA"/>
</dbReference>
<feature type="compositionally biased region" description="Basic and acidic residues" evidence="1">
    <location>
        <begin position="1"/>
        <end position="19"/>
    </location>
</feature>
<organism evidence="2 3">
    <name type="scientific">Cirrhinus mrigala</name>
    <name type="common">Mrigala</name>
    <dbReference type="NCBI Taxonomy" id="683832"/>
    <lineage>
        <taxon>Eukaryota</taxon>
        <taxon>Metazoa</taxon>
        <taxon>Chordata</taxon>
        <taxon>Craniata</taxon>
        <taxon>Vertebrata</taxon>
        <taxon>Euteleostomi</taxon>
        <taxon>Actinopterygii</taxon>
        <taxon>Neopterygii</taxon>
        <taxon>Teleostei</taxon>
        <taxon>Ostariophysi</taxon>
        <taxon>Cypriniformes</taxon>
        <taxon>Cyprinidae</taxon>
        <taxon>Labeoninae</taxon>
        <taxon>Labeonini</taxon>
        <taxon>Cirrhinus</taxon>
    </lineage>
</organism>
<feature type="non-terminal residue" evidence="2">
    <location>
        <position position="1"/>
    </location>
</feature>
<accession>A0ABD0PBU6</accession>
<evidence type="ECO:0000256" key="1">
    <source>
        <dbReference type="SAM" id="MobiDB-lite"/>
    </source>
</evidence>
<protein>
    <submittedName>
        <fullName evidence="2">Uncharacterized protein</fullName>
    </submittedName>
</protein>
<sequence length="55" mass="6122">ITDQPADHRYRRRESEQLGRPHCHHHQCAQPAPAVGTGGILGHDPGEHTARHQNS</sequence>
<feature type="region of interest" description="Disordered" evidence="1">
    <location>
        <begin position="1"/>
        <end position="55"/>
    </location>
</feature>
<comment type="caution">
    <text evidence="2">The sequence shown here is derived from an EMBL/GenBank/DDBJ whole genome shotgun (WGS) entry which is preliminary data.</text>
</comment>
<dbReference type="Proteomes" id="UP001529510">
    <property type="component" value="Unassembled WGS sequence"/>
</dbReference>
<keyword evidence="3" id="KW-1185">Reference proteome</keyword>
<feature type="non-terminal residue" evidence="2">
    <location>
        <position position="55"/>
    </location>
</feature>
<gene>
    <name evidence="2" type="ORF">M9458_031865</name>
</gene>
<feature type="compositionally biased region" description="Basic and acidic residues" evidence="1">
    <location>
        <begin position="44"/>
        <end position="55"/>
    </location>
</feature>
<evidence type="ECO:0000313" key="2">
    <source>
        <dbReference type="EMBL" id="KAL0171554.1"/>
    </source>
</evidence>
<proteinExistence type="predicted"/>